<dbReference type="GO" id="GO:0000155">
    <property type="term" value="F:phosphorelay sensor kinase activity"/>
    <property type="evidence" value="ECO:0007669"/>
    <property type="project" value="InterPro"/>
</dbReference>
<dbReference type="InterPro" id="IPR005467">
    <property type="entry name" value="His_kinase_dom"/>
</dbReference>
<evidence type="ECO:0000256" key="6">
    <source>
        <dbReference type="ARBA" id="ARBA00022692"/>
    </source>
</evidence>
<keyword evidence="8 11" id="KW-1133">Transmembrane helix</keyword>
<feature type="domain" description="HAMP" evidence="13">
    <location>
        <begin position="181"/>
        <end position="234"/>
    </location>
</feature>
<dbReference type="InterPro" id="IPR004358">
    <property type="entry name" value="Sig_transdc_His_kin-like_C"/>
</dbReference>
<dbReference type="SUPFAM" id="SSF47384">
    <property type="entry name" value="Homodimeric domain of signal transducing histidine kinase"/>
    <property type="match status" value="1"/>
</dbReference>
<keyword evidence="6 11" id="KW-0812">Transmembrane</keyword>
<keyword evidence="4" id="KW-0597">Phosphoprotein</keyword>
<dbReference type="EC" id="2.7.13.3" evidence="3"/>
<dbReference type="RefSeq" id="WP_110171561.1">
    <property type="nucleotide sequence ID" value="NZ_CP015136.1"/>
</dbReference>
<comment type="catalytic activity">
    <reaction evidence="1">
        <text>ATP + protein L-histidine = ADP + protein N-phospho-L-histidine.</text>
        <dbReference type="EC" id="2.7.13.3"/>
    </reaction>
</comment>
<proteinExistence type="predicted"/>
<dbReference type="PANTHER" id="PTHR45436">
    <property type="entry name" value="SENSOR HISTIDINE KINASE YKOH"/>
    <property type="match status" value="1"/>
</dbReference>
<dbReference type="InterPro" id="IPR050428">
    <property type="entry name" value="TCS_sensor_his_kinase"/>
</dbReference>
<dbReference type="STRING" id="1855912.LuPra_03077"/>
<dbReference type="Pfam" id="PF00672">
    <property type="entry name" value="HAMP"/>
    <property type="match status" value="1"/>
</dbReference>
<feature type="transmembrane region" description="Helical" evidence="11">
    <location>
        <begin position="157"/>
        <end position="179"/>
    </location>
</feature>
<dbReference type="SUPFAM" id="SSF55874">
    <property type="entry name" value="ATPase domain of HSP90 chaperone/DNA topoisomerase II/histidine kinase"/>
    <property type="match status" value="1"/>
</dbReference>
<evidence type="ECO:0000256" key="5">
    <source>
        <dbReference type="ARBA" id="ARBA00022679"/>
    </source>
</evidence>
<dbReference type="Proteomes" id="UP000076079">
    <property type="component" value="Chromosome"/>
</dbReference>
<feature type="transmembrane region" description="Helical" evidence="11">
    <location>
        <begin position="7"/>
        <end position="29"/>
    </location>
</feature>
<evidence type="ECO:0000256" key="11">
    <source>
        <dbReference type="SAM" id="Phobius"/>
    </source>
</evidence>
<evidence type="ECO:0000256" key="10">
    <source>
        <dbReference type="ARBA" id="ARBA00023136"/>
    </source>
</evidence>
<accession>A0A143PMZ5</accession>
<keyword evidence="15" id="KW-1185">Reference proteome</keyword>
<reference evidence="15" key="2">
    <citation type="submission" date="2016-04" db="EMBL/GenBank/DDBJ databases">
        <title>First Complete Genome Sequence of a Subdivision 6 Acidobacterium.</title>
        <authorList>
            <person name="Huang S."/>
            <person name="Vieira S."/>
            <person name="Bunk B."/>
            <person name="Riedel T."/>
            <person name="Sproeer C."/>
            <person name="Overmann J."/>
        </authorList>
    </citation>
    <scope>NUCLEOTIDE SEQUENCE [LARGE SCALE GENOMIC DNA]</scope>
    <source>
        <strain evidence="15">DSM 100886 HEG_-6_39</strain>
    </source>
</reference>
<dbReference type="EMBL" id="CP015136">
    <property type="protein sequence ID" value="AMY09851.1"/>
    <property type="molecule type" value="Genomic_DNA"/>
</dbReference>
<dbReference type="PROSITE" id="PS50109">
    <property type="entry name" value="HIS_KIN"/>
    <property type="match status" value="1"/>
</dbReference>
<reference evidence="14 15" key="1">
    <citation type="journal article" date="2016" name="Genome Announc.">
        <title>First Complete Genome Sequence of a Subdivision 6 Acidobacterium Strain.</title>
        <authorList>
            <person name="Huang S."/>
            <person name="Vieira S."/>
            <person name="Bunk B."/>
            <person name="Riedel T."/>
            <person name="Sproer C."/>
            <person name="Overmann J."/>
        </authorList>
    </citation>
    <scope>NUCLEOTIDE SEQUENCE [LARGE SCALE GENOMIC DNA]</scope>
    <source>
        <strain evidence="15">DSM 100886 HEG_-6_39</strain>
    </source>
</reference>
<dbReference type="SMART" id="SM00304">
    <property type="entry name" value="HAMP"/>
    <property type="match status" value="1"/>
</dbReference>
<evidence type="ECO:0000313" key="14">
    <source>
        <dbReference type="EMBL" id="AMY09851.1"/>
    </source>
</evidence>
<dbReference type="OrthoDB" id="9796330at2"/>
<evidence type="ECO:0000256" key="4">
    <source>
        <dbReference type="ARBA" id="ARBA00022553"/>
    </source>
</evidence>
<dbReference type="InterPro" id="IPR003660">
    <property type="entry name" value="HAMP_dom"/>
</dbReference>
<dbReference type="Gene3D" id="1.10.287.130">
    <property type="match status" value="1"/>
</dbReference>
<dbReference type="PANTHER" id="PTHR45436:SF5">
    <property type="entry name" value="SENSOR HISTIDINE KINASE TRCS"/>
    <property type="match status" value="1"/>
</dbReference>
<dbReference type="CDD" id="cd00082">
    <property type="entry name" value="HisKA"/>
    <property type="match status" value="1"/>
</dbReference>
<keyword evidence="9" id="KW-0902">Two-component regulatory system</keyword>
<evidence type="ECO:0000256" key="3">
    <source>
        <dbReference type="ARBA" id="ARBA00012438"/>
    </source>
</evidence>
<evidence type="ECO:0000256" key="8">
    <source>
        <dbReference type="ARBA" id="ARBA00022989"/>
    </source>
</evidence>
<keyword evidence="7 14" id="KW-0418">Kinase</keyword>
<dbReference type="InterPro" id="IPR036890">
    <property type="entry name" value="HATPase_C_sf"/>
</dbReference>
<dbReference type="InterPro" id="IPR003661">
    <property type="entry name" value="HisK_dim/P_dom"/>
</dbReference>
<protein>
    <recommendedName>
        <fullName evidence="3">histidine kinase</fullName>
        <ecNumber evidence="3">2.7.13.3</ecNumber>
    </recommendedName>
</protein>
<evidence type="ECO:0000256" key="1">
    <source>
        <dbReference type="ARBA" id="ARBA00000085"/>
    </source>
</evidence>
<name>A0A143PMZ5_LUTPR</name>
<dbReference type="CDD" id="cd06225">
    <property type="entry name" value="HAMP"/>
    <property type="match status" value="1"/>
</dbReference>
<dbReference type="Pfam" id="PF00512">
    <property type="entry name" value="HisKA"/>
    <property type="match status" value="1"/>
</dbReference>
<dbReference type="CDD" id="cd00075">
    <property type="entry name" value="HATPase"/>
    <property type="match status" value="1"/>
</dbReference>
<dbReference type="Gene3D" id="3.30.565.10">
    <property type="entry name" value="Histidine kinase-like ATPase, C-terminal domain"/>
    <property type="match status" value="1"/>
</dbReference>
<feature type="domain" description="Histidine kinase" evidence="12">
    <location>
        <begin position="242"/>
        <end position="457"/>
    </location>
</feature>
<comment type="subcellular location">
    <subcellularLocation>
        <location evidence="2">Membrane</location>
    </subcellularLocation>
</comment>
<dbReference type="InterPro" id="IPR003594">
    <property type="entry name" value="HATPase_dom"/>
</dbReference>
<evidence type="ECO:0000256" key="7">
    <source>
        <dbReference type="ARBA" id="ARBA00022777"/>
    </source>
</evidence>
<dbReference type="GO" id="GO:0005886">
    <property type="term" value="C:plasma membrane"/>
    <property type="evidence" value="ECO:0007669"/>
    <property type="project" value="TreeGrafter"/>
</dbReference>
<evidence type="ECO:0000313" key="15">
    <source>
        <dbReference type="Proteomes" id="UP000076079"/>
    </source>
</evidence>
<dbReference type="Gene3D" id="6.10.340.10">
    <property type="match status" value="1"/>
</dbReference>
<dbReference type="SMART" id="SM00387">
    <property type="entry name" value="HATPase_c"/>
    <property type="match status" value="1"/>
</dbReference>
<sequence>MRIRTRLAIWSGLITFVCLVSTGAAVLWLHGRLALAQIDERLGAATVAVAGVLRHELDEGLPLDGAVRDTMSELTLARESFAIVAADGAVIGAKAATSPRLADETLRAGITRPSTVDAGAGQDHVRLLSAPFPTTTASLRIVSWASLGPIATERQRLALAMLLGIPIAVVLSIIGGLGVGRRTLASLSDLASQAGAIDGRDLTSRLTLHQRDDELASVAASFNGVLERLSASVRQQRAFMAEASHQLRTPVSVIRTTAEVTLDQPTRSEGEYRESFDVIGRQARRLTRMVDDMFVLALADASARPLQVSHLYLDELVDDVVDDYRVLAASCHVAIRSDSDGDAPFAGDEHLLRQMLMNLVDNALRHTPGGGSVGVSLHRVNGSYQLQVSDTGPGIPAADVDRIFDRFVRLAAPGSEGGGGLGLPIARWIAEAHGGTLVLGPTSPDGTWFLATLPVPSPPVG</sequence>
<evidence type="ECO:0000256" key="9">
    <source>
        <dbReference type="ARBA" id="ARBA00023012"/>
    </source>
</evidence>
<dbReference type="PRINTS" id="PR00344">
    <property type="entry name" value="BCTRLSENSOR"/>
</dbReference>
<evidence type="ECO:0000259" key="12">
    <source>
        <dbReference type="PROSITE" id="PS50109"/>
    </source>
</evidence>
<dbReference type="AlphaFoldDB" id="A0A143PMZ5"/>
<keyword evidence="5 14" id="KW-0808">Transferase</keyword>
<dbReference type="SMART" id="SM00388">
    <property type="entry name" value="HisKA"/>
    <property type="match status" value="1"/>
</dbReference>
<keyword evidence="10 11" id="KW-0472">Membrane</keyword>
<dbReference type="PROSITE" id="PS50885">
    <property type="entry name" value="HAMP"/>
    <property type="match status" value="1"/>
</dbReference>
<dbReference type="Pfam" id="PF02518">
    <property type="entry name" value="HATPase_c"/>
    <property type="match status" value="1"/>
</dbReference>
<evidence type="ECO:0000259" key="13">
    <source>
        <dbReference type="PROSITE" id="PS50885"/>
    </source>
</evidence>
<dbReference type="KEGG" id="abac:LuPra_03077"/>
<dbReference type="InterPro" id="IPR036097">
    <property type="entry name" value="HisK_dim/P_sf"/>
</dbReference>
<organism evidence="14 15">
    <name type="scientific">Luteitalea pratensis</name>
    <dbReference type="NCBI Taxonomy" id="1855912"/>
    <lineage>
        <taxon>Bacteria</taxon>
        <taxon>Pseudomonadati</taxon>
        <taxon>Acidobacteriota</taxon>
        <taxon>Vicinamibacteria</taxon>
        <taxon>Vicinamibacterales</taxon>
        <taxon>Vicinamibacteraceae</taxon>
        <taxon>Luteitalea</taxon>
    </lineage>
</organism>
<gene>
    <name evidence="14" type="primary">cusS</name>
    <name evidence="14" type="ORF">LuPra_03077</name>
</gene>
<evidence type="ECO:0000256" key="2">
    <source>
        <dbReference type="ARBA" id="ARBA00004370"/>
    </source>
</evidence>